<proteinExistence type="predicted"/>
<keyword evidence="1" id="KW-0802">TPR repeat</keyword>
<dbReference type="Proteomes" id="UP000187280">
    <property type="component" value="Unassembled WGS sequence"/>
</dbReference>
<dbReference type="SUPFAM" id="SSF48452">
    <property type="entry name" value="TPR-like"/>
    <property type="match status" value="1"/>
</dbReference>
<dbReference type="EMBL" id="FNQS01000019">
    <property type="protein sequence ID" value="SEB03610.1"/>
    <property type="molecule type" value="Genomic_DNA"/>
</dbReference>
<dbReference type="AlphaFoldDB" id="A0A1H4G3I4"/>
<dbReference type="InterPro" id="IPR011990">
    <property type="entry name" value="TPR-like_helical_dom_sf"/>
</dbReference>
<dbReference type="STRING" id="71657.SAMN02982996_03360"/>
<reference evidence="2 3" key="1">
    <citation type="submission" date="2016-10" db="EMBL/GenBank/DDBJ databases">
        <authorList>
            <person name="de Groot N.N."/>
        </authorList>
    </citation>
    <scope>NUCLEOTIDE SEQUENCE [LARGE SCALE GENOMIC DNA]</scope>
    <source>
        <strain evidence="2 3">ATCC 29281</strain>
    </source>
</reference>
<organism evidence="2 3">
    <name type="scientific">Lonsdalea quercina</name>
    <dbReference type="NCBI Taxonomy" id="71657"/>
    <lineage>
        <taxon>Bacteria</taxon>
        <taxon>Pseudomonadati</taxon>
        <taxon>Pseudomonadota</taxon>
        <taxon>Gammaproteobacteria</taxon>
        <taxon>Enterobacterales</taxon>
        <taxon>Pectobacteriaceae</taxon>
        <taxon>Lonsdalea</taxon>
    </lineage>
</organism>
<accession>A0A1H4G3I4</accession>
<gene>
    <name evidence="2" type="ORF">SAMN02982996_03360</name>
</gene>
<protein>
    <submittedName>
        <fullName evidence="2">TPR repeat-containing protein</fullName>
    </submittedName>
</protein>
<dbReference type="PROSITE" id="PS50005">
    <property type="entry name" value="TPR"/>
    <property type="match status" value="1"/>
</dbReference>
<evidence type="ECO:0000256" key="1">
    <source>
        <dbReference type="PROSITE-ProRule" id="PRU00339"/>
    </source>
</evidence>
<feature type="repeat" description="TPR" evidence="1">
    <location>
        <begin position="130"/>
        <end position="163"/>
    </location>
</feature>
<sequence>MRASSPADCVIKIGITKNKTEYLATLLPFHSGRMSYSSTQKDIAYFSVVGNKVNIFFEGTVDVCPLGTEFSGEFSVVDKHSKEFDTLFDKILEENYVNAVALFRAGKIEQAINALDPYLTMSGVERFYNERIYNDYGYFLQQNKNYDESIKYFEVVKRKNPNRIAVYLNLAESYWEMKNTVKSMFNYRQYVKLMKRAGHNKQIPSRVLERIN</sequence>
<dbReference type="Gene3D" id="1.25.40.10">
    <property type="entry name" value="Tetratricopeptide repeat domain"/>
    <property type="match status" value="1"/>
</dbReference>
<name>A0A1H4G3I4_9GAMM</name>
<keyword evidence="3" id="KW-1185">Reference proteome</keyword>
<evidence type="ECO:0000313" key="3">
    <source>
        <dbReference type="Proteomes" id="UP000187280"/>
    </source>
</evidence>
<evidence type="ECO:0000313" key="2">
    <source>
        <dbReference type="EMBL" id="SEB03610.1"/>
    </source>
</evidence>
<dbReference type="InterPro" id="IPR019734">
    <property type="entry name" value="TPR_rpt"/>
</dbReference>
<dbReference type="Pfam" id="PF13181">
    <property type="entry name" value="TPR_8"/>
    <property type="match status" value="1"/>
</dbReference>